<dbReference type="Proteomes" id="UP000256838">
    <property type="component" value="Unassembled WGS sequence"/>
</dbReference>
<dbReference type="SUPFAM" id="SSF69279">
    <property type="entry name" value="Phage tail proteins"/>
    <property type="match status" value="1"/>
</dbReference>
<evidence type="ECO:0000256" key="1">
    <source>
        <dbReference type="SAM" id="MobiDB-lite"/>
    </source>
</evidence>
<dbReference type="OrthoDB" id="1907165at2"/>
<organism evidence="2 3">
    <name type="scientific">Trinickia dinghuensis</name>
    <dbReference type="NCBI Taxonomy" id="2291023"/>
    <lineage>
        <taxon>Bacteria</taxon>
        <taxon>Pseudomonadati</taxon>
        <taxon>Pseudomonadota</taxon>
        <taxon>Betaproteobacteria</taxon>
        <taxon>Burkholderiales</taxon>
        <taxon>Burkholderiaceae</taxon>
        <taxon>Trinickia</taxon>
    </lineage>
</organism>
<comment type="caution">
    <text evidence="2">The sequence shown here is derived from an EMBL/GenBank/DDBJ whole genome shotgun (WGS) entry which is preliminary data.</text>
</comment>
<dbReference type="EMBL" id="QRGA01000028">
    <property type="protein sequence ID" value="RDU94736.1"/>
    <property type="molecule type" value="Genomic_DNA"/>
</dbReference>
<sequence>MSDATLEFSVDRLAAPEPLVFLHCAIFVDRNTILGAETFRLESFQGQESISELFEFQLELSANSDGQNPVSFRFDQLVGRPITVGIGKQGSPDANASDFKSAIGGQAAAGSKLSLFNGIVTSFAVKNRGSYSITMKPALQRLCLTNHYVVFHRKTVWEMIRTLLDAHNIAYAPFMQTQDNLAVIRRQDWMQAGETDFDFLKRLMGKALLYFYFVHTGAGHLVVFSNQPRYPDAVPGGRPLRYTFTDAQALGLEQEDIVTEFSMKKTLGSTGVQGVLTQQDGAWLHNSIVRFHSYFANEGSDANPLPFNLYKSYQYGGSTDEAQILSTATQSTLDGSHNELSGASNCVSFRVGHRFTLRSGGTGPTDPIEPFLDSGIFVLSQVSHQASADGGYKNQFQAGDASFLVTPYSIQSTQQGSVLAEVMSGATAPGQNPVDFGAVSSFSPAQSSFVDVINGTPSPQIGVYVRLSTAAASDPHVWVKLSSSMQTAPTIGSIVLVSRAQDESELPEIQNVIQTNGSELVVPSGWLSNTHVGSNYSTNYGDNQSINYGKYSTPDLNQATRIVTSAYQTSMYDNVSFSQGTSYSFSCADSLAPSASSNPAELYGPGGATSDIVNASESFGSSYSRQSGNTTNSYSHFDQSFSNSWVQTEESTRYAGNSVSVSTGLTSTSTTTLGASTTNTNIGVSTNVSTTGQTFTTSISGDVVENITVGDTIRTSTNGNLTETSVTGNTTRDSTSGNIVETSVTGNTVRTSTSGNITETSITGDTVRTSTSGAITETSITGDVDRNSTSGDVTEISLSGNVTRTTTSGTVEETTTMGGVTRTTVNGEVVSNDVKGSETATDTAGDSTRINTSGATTNIVTQAESTEVETAGPGARVTNYDETPHIDNIVTRILMIEATVIFM</sequence>
<dbReference type="Gene3D" id="3.55.50.10">
    <property type="entry name" value="Baseplate protein-like domains"/>
    <property type="match status" value="1"/>
</dbReference>
<proteinExistence type="predicted"/>
<feature type="region of interest" description="Disordered" evidence="1">
    <location>
        <begin position="717"/>
        <end position="794"/>
    </location>
</feature>
<name>A0A3D8JPU6_9BURK</name>
<dbReference type="Pfam" id="PF05954">
    <property type="entry name" value="Phage_GPD"/>
    <property type="match status" value="1"/>
</dbReference>
<evidence type="ECO:0000313" key="2">
    <source>
        <dbReference type="EMBL" id="RDU94736.1"/>
    </source>
</evidence>
<dbReference type="RefSeq" id="WP_115537730.1">
    <property type="nucleotide sequence ID" value="NZ_QRGA01000028.1"/>
</dbReference>
<evidence type="ECO:0000313" key="3">
    <source>
        <dbReference type="Proteomes" id="UP000256838"/>
    </source>
</evidence>
<dbReference type="Gene3D" id="4.10.220.110">
    <property type="match status" value="1"/>
</dbReference>
<protein>
    <submittedName>
        <fullName evidence="2">Type IV secretion protein Rhs</fullName>
    </submittedName>
</protein>
<dbReference type="AlphaFoldDB" id="A0A3D8JPU6"/>
<gene>
    <name evidence="2" type="ORF">DWV00_32560</name>
</gene>
<reference evidence="2 3" key="1">
    <citation type="submission" date="2018-08" db="EMBL/GenBank/DDBJ databases">
        <title>Paraburkholderia sp. DHOM06 isolated from forest soil.</title>
        <authorList>
            <person name="Gao Z.-H."/>
            <person name="Qiu L.-H."/>
        </authorList>
    </citation>
    <scope>NUCLEOTIDE SEQUENCE [LARGE SCALE GENOMIC DNA]</scope>
    <source>
        <strain evidence="2 3">DHOM06</strain>
    </source>
</reference>
<dbReference type="Gene3D" id="2.30.110.50">
    <property type="match status" value="1"/>
</dbReference>
<keyword evidence="3" id="KW-1185">Reference proteome</keyword>
<accession>A0A3D8JPU6</accession>